<feature type="transmembrane region" description="Helical" evidence="5">
    <location>
        <begin position="329"/>
        <end position="348"/>
    </location>
</feature>
<dbReference type="PANTHER" id="PTHR42718:SF49">
    <property type="entry name" value="EXPORT PROTEIN"/>
    <property type="match status" value="1"/>
</dbReference>
<keyword evidence="3 5" id="KW-1133">Transmembrane helix</keyword>
<dbReference type="InterPro" id="IPR020846">
    <property type="entry name" value="MFS_dom"/>
</dbReference>
<dbReference type="PROSITE" id="PS50850">
    <property type="entry name" value="MFS"/>
    <property type="match status" value="1"/>
</dbReference>
<feature type="transmembrane region" description="Helical" evidence="5">
    <location>
        <begin position="165"/>
        <end position="186"/>
    </location>
</feature>
<evidence type="ECO:0000256" key="5">
    <source>
        <dbReference type="SAM" id="Phobius"/>
    </source>
</evidence>
<evidence type="ECO:0000256" key="3">
    <source>
        <dbReference type="ARBA" id="ARBA00022989"/>
    </source>
</evidence>
<feature type="transmembrane region" description="Helical" evidence="5">
    <location>
        <begin position="54"/>
        <end position="71"/>
    </location>
</feature>
<dbReference type="InterPro" id="IPR011701">
    <property type="entry name" value="MFS"/>
</dbReference>
<evidence type="ECO:0000256" key="2">
    <source>
        <dbReference type="ARBA" id="ARBA00022692"/>
    </source>
</evidence>
<feature type="transmembrane region" description="Helical" evidence="5">
    <location>
        <begin position="198"/>
        <end position="217"/>
    </location>
</feature>
<evidence type="ECO:0000259" key="6">
    <source>
        <dbReference type="PROSITE" id="PS50850"/>
    </source>
</evidence>
<dbReference type="Proteomes" id="UP000034832">
    <property type="component" value="Unassembled WGS sequence"/>
</dbReference>
<evidence type="ECO:0000256" key="1">
    <source>
        <dbReference type="ARBA" id="ARBA00004141"/>
    </source>
</evidence>
<feature type="transmembrane region" description="Helical" evidence="5">
    <location>
        <begin position="78"/>
        <end position="97"/>
    </location>
</feature>
<dbReference type="InterPro" id="IPR005829">
    <property type="entry name" value="Sugar_transporter_CS"/>
</dbReference>
<dbReference type="InterPro" id="IPR036259">
    <property type="entry name" value="MFS_trans_sf"/>
</dbReference>
<feature type="transmembrane region" description="Helical" evidence="5">
    <location>
        <begin position="266"/>
        <end position="287"/>
    </location>
</feature>
<comment type="caution">
    <text evidence="7">The sequence shown here is derived from an EMBL/GenBank/DDBJ whole genome shotgun (WGS) entry which is preliminary data.</text>
</comment>
<dbReference type="GO" id="GO:0016020">
    <property type="term" value="C:membrane"/>
    <property type="evidence" value="ECO:0007669"/>
    <property type="project" value="UniProtKB-SubCell"/>
</dbReference>
<evidence type="ECO:0000313" key="7">
    <source>
        <dbReference type="EMBL" id="TKT73369.1"/>
    </source>
</evidence>
<dbReference type="Pfam" id="PF07690">
    <property type="entry name" value="MFS_1"/>
    <property type="match status" value="1"/>
</dbReference>
<dbReference type="RefSeq" id="WP_046829894.1">
    <property type="nucleotide sequence ID" value="NZ_LBIA02000001.1"/>
</dbReference>
<protein>
    <submittedName>
        <fullName evidence="7">MFS transporter</fullName>
    </submittedName>
</protein>
<dbReference type="OrthoDB" id="9791756at2"/>
<organism evidence="7 8">
    <name type="scientific">Afipia massiliensis</name>
    <dbReference type="NCBI Taxonomy" id="211460"/>
    <lineage>
        <taxon>Bacteria</taxon>
        <taxon>Pseudomonadati</taxon>
        <taxon>Pseudomonadota</taxon>
        <taxon>Alphaproteobacteria</taxon>
        <taxon>Hyphomicrobiales</taxon>
        <taxon>Nitrobacteraceae</taxon>
        <taxon>Afipia</taxon>
    </lineage>
</organism>
<comment type="subcellular location">
    <subcellularLocation>
        <location evidence="1">Membrane</location>
        <topology evidence="1">Multi-pass membrane protein</topology>
    </subcellularLocation>
</comment>
<dbReference type="Gene3D" id="1.20.1720.10">
    <property type="entry name" value="Multidrug resistance protein D"/>
    <property type="match status" value="1"/>
</dbReference>
<keyword evidence="8" id="KW-1185">Reference proteome</keyword>
<reference evidence="7" key="1">
    <citation type="submission" date="2019-04" db="EMBL/GenBank/DDBJ databases">
        <title>Whole genome sequencing of cave bacteria.</title>
        <authorList>
            <person name="Gan H.M."/>
            <person name="Barton H."/>
            <person name="Savka M.A."/>
        </authorList>
    </citation>
    <scope>NUCLEOTIDE SEQUENCE [LARGE SCALE GENOMIC DNA]</scope>
    <source>
        <strain evidence="7">LC387</strain>
    </source>
</reference>
<dbReference type="STRING" id="211460.YH63_18935"/>
<feature type="transmembrane region" description="Helical" evidence="5">
    <location>
        <begin position="299"/>
        <end position="322"/>
    </location>
</feature>
<evidence type="ECO:0000313" key="8">
    <source>
        <dbReference type="Proteomes" id="UP000034832"/>
    </source>
</evidence>
<keyword evidence="2 5" id="KW-0812">Transmembrane</keyword>
<feature type="transmembrane region" description="Helical" evidence="5">
    <location>
        <begin position="398"/>
        <end position="417"/>
    </location>
</feature>
<gene>
    <name evidence="7" type="ORF">YH63_019150</name>
</gene>
<feature type="transmembrane region" description="Helical" evidence="5">
    <location>
        <begin position="103"/>
        <end position="125"/>
    </location>
</feature>
<feature type="transmembrane region" description="Helical" evidence="5">
    <location>
        <begin position="477"/>
        <end position="499"/>
    </location>
</feature>
<feature type="transmembrane region" description="Helical" evidence="5">
    <location>
        <begin position="354"/>
        <end position="377"/>
    </location>
</feature>
<dbReference type="PANTHER" id="PTHR42718">
    <property type="entry name" value="MAJOR FACILITATOR SUPERFAMILY MULTIDRUG TRANSPORTER MFSC"/>
    <property type="match status" value="1"/>
</dbReference>
<dbReference type="Gene3D" id="1.20.1250.20">
    <property type="entry name" value="MFS general substrate transporter like domains"/>
    <property type="match status" value="1"/>
</dbReference>
<name>A0A4U6BRY2_9BRAD</name>
<keyword evidence="4 5" id="KW-0472">Membrane</keyword>
<dbReference type="GO" id="GO:0022857">
    <property type="term" value="F:transmembrane transporter activity"/>
    <property type="evidence" value="ECO:0007669"/>
    <property type="project" value="InterPro"/>
</dbReference>
<feature type="domain" description="Major facilitator superfamily (MFS) profile" evidence="6">
    <location>
        <begin position="12"/>
        <end position="502"/>
    </location>
</feature>
<feature type="transmembrane region" description="Helical" evidence="5">
    <location>
        <begin position="223"/>
        <end position="245"/>
    </location>
</feature>
<dbReference type="SUPFAM" id="SSF103473">
    <property type="entry name" value="MFS general substrate transporter"/>
    <property type="match status" value="1"/>
</dbReference>
<sequence>MSVSPSARNTAALIGVCLASLMFGLEISSVPVILPTLETALPANFKDLQWIMNAYTIACTTVLMATGTFADRYGRKRVFIASTIAFGVTSLMCGLAQSASVLIVARFLQGLAGGAMLTCSIAIISHQYQDEHERGRAFTAWGVISGIGLGFGPIIGSTITAVSNWHWVFLVHVPLAVLALIPACIGIRESRDPHAKRLDGWGIVTLTIAVFGLTYVITQGADLGRTAAIGLAAVAVASFVTFVLVERNIAQPMFDFSVFRIRKFSGAIIGCIGMNFCYWPFMIYLPIYFEGGLGLDSRAVGFLLLAYTIPFLILPPIADYLLRRHGARIVIPLGMAVMGTGFLAMRLGSGIEQASWLSVLPGALLAGIGLGLTNTSVTNTTTGAVPSNRAGMASGIDISARLISLAINIAVMGLILLEAIQWSLPDALVAALDGQQLRALASTIATGNFGSLQQTYPVLSVQDPSGAAVHTALVKGFGWVMLYGGVGAWVLAAVSFLIFGSEGATAKSDLACAIDAAE</sequence>
<proteinExistence type="predicted"/>
<dbReference type="AlphaFoldDB" id="A0A4U6BRY2"/>
<accession>A0A4U6BRY2</accession>
<dbReference type="CDD" id="cd17321">
    <property type="entry name" value="MFS_MMR_MDR_like"/>
    <property type="match status" value="1"/>
</dbReference>
<dbReference type="PROSITE" id="PS00216">
    <property type="entry name" value="SUGAR_TRANSPORT_1"/>
    <property type="match status" value="1"/>
</dbReference>
<evidence type="ECO:0000256" key="4">
    <source>
        <dbReference type="ARBA" id="ARBA00023136"/>
    </source>
</evidence>
<feature type="transmembrane region" description="Helical" evidence="5">
    <location>
        <begin position="12"/>
        <end position="34"/>
    </location>
</feature>
<feature type="transmembrane region" description="Helical" evidence="5">
    <location>
        <begin position="137"/>
        <end position="159"/>
    </location>
</feature>
<dbReference type="EMBL" id="LBIA02000001">
    <property type="protein sequence ID" value="TKT73369.1"/>
    <property type="molecule type" value="Genomic_DNA"/>
</dbReference>